<dbReference type="Gene3D" id="3.30.565.10">
    <property type="entry name" value="Histidine kinase-like ATPase, C-terminal domain"/>
    <property type="match status" value="1"/>
</dbReference>
<dbReference type="InterPro" id="IPR050482">
    <property type="entry name" value="Sensor_HK_TwoCompSys"/>
</dbReference>
<feature type="repeat" description="TPR" evidence="9">
    <location>
        <begin position="147"/>
        <end position="180"/>
    </location>
</feature>
<dbReference type="Pfam" id="PF13181">
    <property type="entry name" value="TPR_8"/>
    <property type="match status" value="2"/>
</dbReference>
<evidence type="ECO:0000256" key="6">
    <source>
        <dbReference type="ARBA" id="ARBA00022777"/>
    </source>
</evidence>
<evidence type="ECO:0000256" key="4">
    <source>
        <dbReference type="ARBA" id="ARBA00022679"/>
    </source>
</evidence>
<dbReference type="InterPro" id="IPR011990">
    <property type="entry name" value="TPR-like_helical_dom_sf"/>
</dbReference>
<dbReference type="InterPro" id="IPR011712">
    <property type="entry name" value="Sig_transdc_His_kin_sub3_dim/P"/>
</dbReference>
<dbReference type="SUPFAM" id="SSF55874">
    <property type="entry name" value="ATPase domain of HSP90 chaperone/DNA topoisomerase II/histidine kinase"/>
    <property type="match status" value="1"/>
</dbReference>
<dbReference type="Pfam" id="PF13424">
    <property type="entry name" value="TPR_12"/>
    <property type="match status" value="1"/>
</dbReference>
<dbReference type="EMBL" id="CP024091">
    <property type="protein sequence ID" value="ATP56921.1"/>
    <property type="molecule type" value="Genomic_DNA"/>
</dbReference>
<dbReference type="GO" id="GO:0046983">
    <property type="term" value="F:protein dimerization activity"/>
    <property type="evidence" value="ECO:0007669"/>
    <property type="project" value="InterPro"/>
</dbReference>
<dbReference type="PROSITE" id="PS50005">
    <property type="entry name" value="TPR"/>
    <property type="match status" value="3"/>
</dbReference>
<dbReference type="SMART" id="SM00028">
    <property type="entry name" value="TPR"/>
    <property type="match status" value="4"/>
</dbReference>
<evidence type="ECO:0000256" key="3">
    <source>
        <dbReference type="ARBA" id="ARBA00022553"/>
    </source>
</evidence>
<keyword evidence="5" id="KW-0547">Nucleotide-binding</keyword>
<dbReference type="Pfam" id="PF02518">
    <property type="entry name" value="HATPase_c"/>
    <property type="match status" value="1"/>
</dbReference>
<comment type="catalytic activity">
    <reaction evidence="1">
        <text>ATP + protein L-histidine = ADP + protein N-phospho-L-histidine.</text>
        <dbReference type="EC" id="2.7.13.3"/>
    </reaction>
</comment>
<dbReference type="SMART" id="SM00387">
    <property type="entry name" value="HATPase_c"/>
    <property type="match status" value="1"/>
</dbReference>
<evidence type="ECO:0000256" key="1">
    <source>
        <dbReference type="ARBA" id="ARBA00000085"/>
    </source>
</evidence>
<feature type="repeat" description="TPR" evidence="9">
    <location>
        <begin position="67"/>
        <end position="100"/>
    </location>
</feature>
<dbReference type="PANTHER" id="PTHR24421:SF10">
    <property type="entry name" value="NITRATE_NITRITE SENSOR PROTEIN NARQ"/>
    <property type="match status" value="1"/>
</dbReference>
<dbReference type="EC" id="2.7.13.3" evidence="2"/>
<dbReference type="InterPro" id="IPR019734">
    <property type="entry name" value="TPR_rpt"/>
</dbReference>
<evidence type="ECO:0000313" key="13">
    <source>
        <dbReference type="Proteomes" id="UP000223749"/>
    </source>
</evidence>
<dbReference type="InterPro" id="IPR036890">
    <property type="entry name" value="HATPase_C_sf"/>
</dbReference>
<dbReference type="PROSITE" id="PS50109">
    <property type="entry name" value="HIS_KIN"/>
    <property type="match status" value="1"/>
</dbReference>
<dbReference type="InterPro" id="IPR005467">
    <property type="entry name" value="His_kinase_dom"/>
</dbReference>
<organism evidence="12 13">
    <name type="scientific">Pedobacter ginsengisoli</name>
    <dbReference type="NCBI Taxonomy" id="363852"/>
    <lineage>
        <taxon>Bacteria</taxon>
        <taxon>Pseudomonadati</taxon>
        <taxon>Bacteroidota</taxon>
        <taxon>Sphingobacteriia</taxon>
        <taxon>Sphingobacteriales</taxon>
        <taxon>Sphingobacteriaceae</taxon>
        <taxon>Pedobacter</taxon>
    </lineage>
</organism>
<keyword evidence="4" id="KW-0808">Transferase</keyword>
<keyword evidence="10" id="KW-0812">Transmembrane</keyword>
<evidence type="ECO:0000256" key="8">
    <source>
        <dbReference type="ARBA" id="ARBA00023012"/>
    </source>
</evidence>
<evidence type="ECO:0000256" key="2">
    <source>
        <dbReference type="ARBA" id="ARBA00012438"/>
    </source>
</evidence>
<dbReference type="GO" id="GO:0005524">
    <property type="term" value="F:ATP binding"/>
    <property type="evidence" value="ECO:0007669"/>
    <property type="project" value="UniProtKB-KW"/>
</dbReference>
<dbReference type="GO" id="GO:0000155">
    <property type="term" value="F:phosphorelay sensor kinase activity"/>
    <property type="evidence" value="ECO:0007669"/>
    <property type="project" value="InterPro"/>
</dbReference>
<evidence type="ECO:0000256" key="9">
    <source>
        <dbReference type="PROSITE-ProRule" id="PRU00339"/>
    </source>
</evidence>
<gene>
    <name evidence="12" type="ORF">CPT03_10735</name>
</gene>
<keyword evidence="10" id="KW-1133">Transmembrane helix</keyword>
<dbReference type="Gene3D" id="1.25.40.10">
    <property type="entry name" value="Tetratricopeptide repeat domain"/>
    <property type="match status" value="3"/>
</dbReference>
<feature type="domain" description="Histidine kinase" evidence="11">
    <location>
        <begin position="543"/>
        <end position="730"/>
    </location>
</feature>
<dbReference type="PANTHER" id="PTHR24421">
    <property type="entry name" value="NITRATE/NITRITE SENSOR PROTEIN NARX-RELATED"/>
    <property type="match status" value="1"/>
</dbReference>
<dbReference type="SUPFAM" id="SSF48452">
    <property type="entry name" value="TPR-like"/>
    <property type="match status" value="2"/>
</dbReference>
<accession>A0A2D1U5N2</accession>
<keyword evidence="13" id="KW-1185">Reference proteome</keyword>
<reference evidence="12 13" key="1">
    <citation type="submission" date="2017-10" db="EMBL/GenBank/DDBJ databases">
        <title>Whole genome of Pedobacter ginsengisoli T01R-27 isolated from tomato rhizosphere.</title>
        <authorList>
            <person name="Weon H.-Y."/>
            <person name="Lee S.A."/>
            <person name="Sang M.K."/>
            <person name="Song J."/>
        </authorList>
    </citation>
    <scope>NUCLEOTIDE SEQUENCE [LARGE SCALE GENOMIC DNA]</scope>
    <source>
        <strain evidence="12 13">T01R-27</strain>
    </source>
</reference>
<keyword evidence="7" id="KW-0067">ATP-binding</keyword>
<keyword evidence="10" id="KW-0472">Membrane</keyword>
<evidence type="ECO:0000256" key="5">
    <source>
        <dbReference type="ARBA" id="ARBA00022741"/>
    </source>
</evidence>
<keyword evidence="9" id="KW-0802">TPR repeat</keyword>
<proteinExistence type="predicted"/>
<feature type="transmembrane region" description="Helical" evidence="10">
    <location>
        <begin position="487"/>
        <end position="507"/>
    </location>
</feature>
<feature type="repeat" description="TPR" evidence="9">
    <location>
        <begin position="227"/>
        <end position="260"/>
    </location>
</feature>
<dbReference type="InterPro" id="IPR003594">
    <property type="entry name" value="HATPase_dom"/>
</dbReference>
<evidence type="ECO:0000256" key="7">
    <source>
        <dbReference type="ARBA" id="ARBA00022840"/>
    </source>
</evidence>
<dbReference type="Gene3D" id="1.20.5.1930">
    <property type="match status" value="1"/>
</dbReference>
<evidence type="ECO:0000256" key="10">
    <source>
        <dbReference type="SAM" id="Phobius"/>
    </source>
</evidence>
<dbReference type="Pfam" id="PF07730">
    <property type="entry name" value="HisKA_3"/>
    <property type="match status" value="1"/>
</dbReference>
<evidence type="ECO:0000313" key="12">
    <source>
        <dbReference type="EMBL" id="ATP56921.1"/>
    </source>
</evidence>
<keyword evidence="3" id="KW-0597">Phosphoprotein</keyword>
<dbReference type="Proteomes" id="UP000223749">
    <property type="component" value="Chromosome"/>
</dbReference>
<dbReference type="AlphaFoldDB" id="A0A2D1U5N2"/>
<evidence type="ECO:0000259" key="11">
    <source>
        <dbReference type="PROSITE" id="PS50109"/>
    </source>
</evidence>
<keyword evidence="6" id="KW-0418">Kinase</keyword>
<protein>
    <recommendedName>
        <fullName evidence="2">histidine kinase</fullName>
        <ecNumber evidence="2">2.7.13.3</ecNumber>
    </recommendedName>
</protein>
<dbReference type="CDD" id="cd16917">
    <property type="entry name" value="HATPase_UhpB-NarQ-NarX-like"/>
    <property type="match status" value="1"/>
</dbReference>
<dbReference type="KEGG" id="pgs:CPT03_10735"/>
<dbReference type="GO" id="GO:0016020">
    <property type="term" value="C:membrane"/>
    <property type="evidence" value="ECO:0007669"/>
    <property type="project" value="InterPro"/>
</dbReference>
<name>A0A2D1U5N2_9SPHI</name>
<sequence length="730" mass="82648">MVTMAQNADEGKKLQARLSVELDPRKKMSLYLDMLNAIGDFDSTGTEKNAAAAYQLADKLKDKKSKTEVYRQHALMYMSFNDVPKAMPLFNKALELAIANNEKIMVGDIYNNISNAYGQVHNTKLSDEFMLKALKEYQMENSEADVAMVYANMGSNYSRRGEYTKAIDYLLKSLAIRERLHNDKGVGSVAFNITLPYKFLKRYDEAIKYNQLAIEKLTLVKNEGMLASAYAVKGSIFRSLKKYDEALLYINKALPLFEKYKNMAGIRNSYDNIGLLYSEKKDFNNALKYFLMSKQVSVNLNDPQGIVSADVNIVQSALDLGDLPKAGSTLNEAEPLAKKYAFKEDLAELLKLRHSYAIAMNDRAGAERSLQSYLALKDSLSNSDINKQISELQTRYETEKKDNQIALLNNEKHINLLQLKNQNLALAQKQSQLAQKDQYLQINQLEINNQRQANDQKAQSIKTLQKQSRIRELELSNRDLQLKQRNILITAFCVLLAAGAVLAYAYYNRYKVKQEARLQAAIHKQQEIETRSLFEGEQKERIRIARDLHDSIGQMLSVVKMNLSNAPQSESTGATLNLVDNTITEVRNISHNLIPEELNFGLFAALEDMCDKINSSNTTQVTINVPDELREHQFEKTNELSIYRIVQEVLSNMVKHARASHIEVEATPHGDGFNLMIKDNGKGFDTSQINKSKGLGWKNIAARVNMLDGKMEVRSELLTGTQIEIIIPKA</sequence>
<keyword evidence="8" id="KW-0902">Two-component regulatory system</keyword>